<proteinExistence type="inferred from homology"/>
<dbReference type="STRING" id="519424.AZF04_08745"/>
<evidence type="ECO:0000313" key="4">
    <source>
        <dbReference type="Proteomes" id="UP000075806"/>
    </source>
</evidence>
<comment type="similarity">
    <text evidence="1">Belongs to the AHA1 family.</text>
</comment>
<comment type="caution">
    <text evidence="3">The sequence shown here is derived from an EMBL/GenBank/DDBJ whole genome shotgun (WGS) entry which is preliminary data.</text>
</comment>
<feature type="domain" description="Activator of Hsp90 ATPase homologue 1/2-like C-terminal" evidence="2">
    <location>
        <begin position="38"/>
        <end position="148"/>
    </location>
</feature>
<reference evidence="3" key="1">
    <citation type="submission" date="2016-02" db="EMBL/GenBank/DDBJ databases">
        <title>Genome sequence of Bacillus trypoxylicola KCTC 13244(T).</title>
        <authorList>
            <person name="Jeong H."/>
            <person name="Park S.-H."/>
            <person name="Choi S.-K."/>
        </authorList>
    </citation>
    <scope>NUCLEOTIDE SEQUENCE [LARGE SCALE GENOMIC DNA]</scope>
    <source>
        <strain evidence="3">KCTC 13244</strain>
    </source>
</reference>
<sequence>MDPINLITSLHSVNRSIKTAEKDEKDVRHVTLERSFSVPVEELWDAVTNPERLSRYFGYVNGELKENGRFQVKDNAEGTITECVRPQFFAVTWEFAGGLSWIEVQFAPVSTAETSLKLTHICPVDEHWMNYGPGAGGVGWDLVLIGLEAHLLDKNFNLTDGEALLTTKEGMNFIIGSSEDWGKAAIAAGENPEQAKAAAKRTTAFYTGTAE</sequence>
<name>A0A161PBG5_9BACI</name>
<dbReference type="EMBL" id="LTAO01000023">
    <property type="protein sequence ID" value="KYG29592.1"/>
    <property type="molecule type" value="Genomic_DNA"/>
</dbReference>
<evidence type="ECO:0000259" key="2">
    <source>
        <dbReference type="Pfam" id="PF08327"/>
    </source>
</evidence>
<keyword evidence="4" id="KW-1185">Reference proteome</keyword>
<gene>
    <name evidence="3" type="ORF">AZF04_08745</name>
</gene>
<dbReference type="SUPFAM" id="SSF55961">
    <property type="entry name" value="Bet v1-like"/>
    <property type="match status" value="1"/>
</dbReference>
<evidence type="ECO:0000256" key="1">
    <source>
        <dbReference type="ARBA" id="ARBA00006817"/>
    </source>
</evidence>
<dbReference type="RefSeq" id="WP_061949388.1">
    <property type="nucleotide sequence ID" value="NZ_LTAO01000023.1"/>
</dbReference>
<dbReference type="AlphaFoldDB" id="A0A161PBG5"/>
<dbReference type="InterPro" id="IPR013538">
    <property type="entry name" value="ASHA1/2-like_C"/>
</dbReference>
<protein>
    <recommendedName>
        <fullName evidence="2">Activator of Hsp90 ATPase homologue 1/2-like C-terminal domain-containing protein</fullName>
    </recommendedName>
</protein>
<dbReference type="Gene3D" id="3.30.530.20">
    <property type="match status" value="1"/>
</dbReference>
<accession>A0A161PBG5</accession>
<dbReference type="OrthoDB" id="2580049at2"/>
<dbReference type="Pfam" id="PF08327">
    <property type="entry name" value="AHSA1"/>
    <property type="match status" value="1"/>
</dbReference>
<dbReference type="Proteomes" id="UP000075806">
    <property type="component" value="Unassembled WGS sequence"/>
</dbReference>
<organism evidence="3 4">
    <name type="scientific">Alkalihalobacillus trypoxylicola</name>
    <dbReference type="NCBI Taxonomy" id="519424"/>
    <lineage>
        <taxon>Bacteria</taxon>
        <taxon>Bacillati</taxon>
        <taxon>Bacillota</taxon>
        <taxon>Bacilli</taxon>
        <taxon>Bacillales</taxon>
        <taxon>Bacillaceae</taxon>
        <taxon>Alkalihalobacillus</taxon>
    </lineage>
</organism>
<dbReference type="InterPro" id="IPR023393">
    <property type="entry name" value="START-like_dom_sf"/>
</dbReference>
<evidence type="ECO:0000313" key="3">
    <source>
        <dbReference type="EMBL" id="KYG29592.1"/>
    </source>
</evidence>